<comment type="similarity">
    <text evidence="5">Belongs to the SctL stator family.</text>
</comment>
<evidence type="ECO:0000313" key="8">
    <source>
        <dbReference type="Proteomes" id="UP000636264"/>
    </source>
</evidence>
<dbReference type="InterPro" id="IPR010586">
    <property type="entry name" value="T3SS_stator_protein"/>
</dbReference>
<evidence type="ECO:0000256" key="4">
    <source>
        <dbReference type="ARBA" id="ARBA00022927"/>
    </source>
</evidence>
<protein>
    <recommendedName>
        <fullName evidence="6">Type 3 secretion system stator protein</fullName>
    </recommendedName>
</protein>
<comment type="subcellular location">
    <subcellularLocation>
        <location evidence="1">Cytoplasm</location>
    </subcellularLocation>
</comment>
<keyword evidence="8" id="KW-1185">Reference proteome</keyword>
<keyword evidence="3" id="KW-0963">Cytoplasm</keyword>
<dbReference type="Proteomes" id="UP000636264">
    <property type="component" value="Unassembled WGS sequence"/>
</dbReference>
<keyword evidence="4" id="KW-0653">Protein transport</keyword>
<sequence length="211" mass="23629">MVTYRLRELGFSLAAGSHILSPDAAEELHEAASLLEVAEQQAARIMEEAEVAFDIQKARGHAEGRREAEEQAAARLIDETHLLAGRLQALETEVVNIVIDCVRQILHEYDDRDLAQSLVHNALQRMRSEKTVQLRVPPSRVKDIRASTDQLLREFAEIELIDVVADDRLELHRLVVESPTGRIDLDLEQGVERLRSIFQNAASGIRDAANA</sequence>
<comment type="caution">
    <text evidence="7">The sequence shown here is derived from an EMBL/GenBank/DDBJ whole genome shotgun (WGS) entry which is preliminary data.</text>
</comment>
<evidence type="ECO:0000256" key="6">
    <source>
        <dbReference type="ARBA" id="ARBA00040494"/>
    </source>
</evidence>
<gene>
    <name evidence="7" type="ORF">GCM10011385_18410</name>
</gene>
<dbReference type="Pfam" id="PF06635">
    <property type="entry name" value="T3SS_SCTL"/>
    <property type="match status" value="1"/>
</dbReference>
<evidence type="ECO:0000256" key="2">
    <source>
        <dbReference type="ARBA" id="ARBA00022448"/>
    </source>
</evidence>
<dbReference type="GO" id="GO:0030254">
    <property type="term" value="P:protein secretion by the type III secretion system"/>
    <property type="evidence" value="ECO:0007669"/>
    <property type="project" value="InterPro"/>
</dbReference>
<evidence type="ECO:0000256" key="3">
    <source>
        <dbReference type="ARBA" id="ARBA00022490"/>
    </source>
</evidence>
<organism evidence="7 8">
    <name type="scientific">Nitratireductor aestuarii</name>
    <dbReference type="NCBI Taxonomy" id="1735103"/>
    <lineage>
        <taxon>Bacteria</taxon>
        <taxon>Pseudomonadati</taxon>
        <taxon>Pseudomonadota</taxon>
        <taxon>Alphaproteobacteria</taxon>
        <taxon>Hyphomicrobiales</taxon>
        <taxon>Phyllobacteriaceae</taxon>
        <taxon>Nitratireductor</taxon>
    </lineage>
</organism>
<evidence type="ECO:0000256" key="5">
    <source>
        <dbReference type="ARBA" id="ARBA00024335"/>
    </source>
</evidence>
<dbReference type="InterPro" id="IPR012842">
    <property type="entry name" value="T3SS_SctL/SctL2"/>
</dbReference>
<dbReference type="NCBIfam" id="TIGR02499">
    <property type="entry name" value="HrpE_YscL_not"/>
    <property type="match status" value="1"/>
</dbReference>
<name>A0A916RPX1_9HYPH</name>
<keyword evidence="2" id="KW-0813">Transport</keyword>
<dbReference type="EMBL" id="BMIF01000004">
    <property type="protein sequence ID" value="GGA64929.1"/>
    <property type="molecule type" value="Genomic_DNA"/>
</dbReference>
<dbReference type="PANTHER" id="PTHR34982">
    <property type="entry name" value="YOP PROTEINS TRANSLOCATION PROTEIN L"/>
    <property type="match status" value="1"/>
</dbReference>
<dbReference type="InterPro" id="IPR051472">
    <property type="entry name" value="T3SS_Stator/FliH"/>
</dbReference>
<dbReference type="AlphaFoldDB" id="A0A916RPX1"/>
<dbReference type="GO" id="GO:0005829">
    <property type="term" value="C:cytosol"/>
    <property type="evidence" value="ECO:0007669"/>
    <property type="project" value="TreeGrafter"/>
</dbReference>
<reference evidence="7" key="1">
    <citation type="journal article" date="2014" name="Int. J. Syst. Evol. Microbiol.">
        <title>Complete genome sequence of Corynebacterium casei LMG S-19264T (=DSM 44701T), isolated from a smear-ripened cheese.</title>
        <authorList>
            <consortium name="US DOE Joint Genome Institute (JGI-PGF)"/>
            <person name="Walter F."/>
            <person name="Albersmeier A."/>
            <person name="Kalinowski J."/>
            <person name="Ruckert C."/>
        </authorList>
    </citation>
    <scope>NUCLEOTIDE SEQUENCE</scope>
    <source>
        <strain evidence="7">CGMCC 1.15320</strain>
    </source>
</reference>
<reference evidence="7" key="2">
    <citation type="submission" date="2020-09" db="EMBL/GenBank/DDBJ databases">
        <authorList>
            <person name="Sun Q."/>
            <person name="Zhou Y."/>
        </authorList>
    </citation>
    <scope>NUCLEOTIDE SEQUENCE</scope>
    <source>
        <strain evidence="7">CGMCC 1.15320</strain>
    </source>
</reference>
<evidence type="ECO:0000313" key="7">
    <source>
        <dbReference type="EMBL" id="GGA64929.1"/>
    </source>
</evidence>
<dbReference type="PANTHER" id="PTHR34982:SF1">
    <property type="entry name" value="FLAGELLAR ASSEMBLY PROTEIN FLIH"/>
    <property type="match status" value="1"/>
</dbReference>
<dbReference type="RefSeq" id="WP_188720745.1">
    <property type="nucleotide sequence ID" value="NZ_BMIF01000004.1"/>
</dbReference>
<evidence type="ECO:0000256" key="1">
    <source>
        <dbReference type="ARBA" id="ARBA00004496"/>
    </source>
</evidence>
<accession>A0A916RPX1</accession>
<proteinExistence type="inferred from homology"/>